<feature type="coiled-coil region" evidence="6">
    <location>
        <begin position="103"/>
        <end position="137"/>
    </location>
</feature>
<dbReference type="GO" id="GO:0016556">
    <property type="term" value="P:mRNA modification"/>
    <property type="evidence" value="ECO:0007669"/>
    <property type="project" value="InterPro"/>
</dbReference>
<evidence type="ECO:0000256" key="3">
    <source>
        <dbReference type="ARBA" id="ARBA00022664"/>
    </source>
</evidence>
<dbReference type="GO" id="GO:0006397">
    <property type="term" value="P:mRNA processing"/>
    <property type="evidence" value="ECO:0007669"/>
    <property type="project" value="UniProtKB-KW"/>
</dbReference>
<dbReference type="AlphaFoldDB" id="A0A6G3MIF1"/>
<accession>A0A6G3MIF1</accession>
<proteinExistence type="inferred from homology"/>
<keyword evidence="6" id="KW-0175">Coiled coil</keyword>
<evidence type="ECO:0000256" key="2">
    <source>
        <dbReference type="ARBA" id="ARBA00010313"/>
    </source>
</evidence>
<evidence type="ECO:0000256" key="4">
    <source>
        <dbReference type="ARBA" id="ARBA00023187"/>
    </source>
</evidence>
<dbReference type="InterPro" id="IPR033757">
    <property type="entry name" value="WTAP"/>
</dbReference>
<evidence type="ECO:0000313" key="7">
    <source>
        <dbReference type="EMBL" id="NDJ93706.1"/>
    </source>
</evidence>
<sequence length="139" mass="15957">MEIFIEDKSKNEPSDNTIRENFFIMKLATKDQELREALAQIQALKAHISSPIAEKLYISNQQPQVLPTVNDVTSVINSDKNILEDLNNIPTTYLTDPALNYLYSKVLEEIEKYKSRLNDAEDELKGANFNLDRLVELNK</sequence>
<dbReference type="GO" id="GO:0005634">
    <property type="term" value="C:nucleus"/>
    <property type="evidence" value="ECO:0007669"/>
    <property type="project" value="UniProtKB-SubCell"/>
</dbReference>
<dbReference type="GO" id="GO:0008380">
    <property type="term" value="P:RNA splicing"/>
    <property type="evidence" value="ECO:0007669"/>
    <property type="project" value="UniProtKB-KW"/>
</dbReference>
<comment type="subcellular location">
    <subcellularLocation>
        <location evidence="1">Nucleus</location>
    </subcellularLocation>
</comment>
<organism evidence="7">
    <name type="scientific">Henneguya salminicola</name>
    <name type="common">Myxosporean</name>
    <dbReference type="NCBI Taxonomy" id="69463"/>
    <lineage>
        <taxon>Eukaryota</taxon>
        <taxon>Metazoa</taxon>
        <taxon>Cnidaria</taxon>
        <taxon>Myxozoa</taxon>
        <taxon>Myxosporea</taxon>
        <taxon>Bivalvulida</taxon>
        <taxon>Platysporina</taxon>
        <taxon>Myxobolidae</taxon>
        <taxon>Henneguya</taxon>
    </lineage>
</organism>
<dbReference type="PANTHER" id="PTHR15217:SF0">
    <property type="entry name" value="PRE-MRNA-SPLICING REGULATOR WTAP"/>
    <property type="match status" value="1"/>
</dbReference>
<comment type="similarity">
    <text evidence="2">Belongs to the fl(2)d family.</text>
</comment>
<dbReference type="EMBL" id="GHBP01004671">
    <property type="protein sequence ID" value="NDJ93706.1"/>
    <property type="molecule type" value="Transcribed_RNA"/>
</dbReference>
<name>A0A6G3MIF1_HENSL</name>
<dbReference type="PANTHER" id="PTHR15217">
    <property type="entry name" value="WILMS' TUMOR 1-ASSOCIATING PROTEIN"/>
    <property type="match status" value="1"/>
</dbReference>
<protein>
    <submittedName>
        <fullName evidence="7">Pre-mRNA-splicing regulator WTAP (Trinotate prediction)</fullName>
    </submittedName>
</protein>
<keyword evidence="4" id="KW-0508">mRNA splicing</keyword>
<evidence type="ECO:0000256" key="6">
    <source>
        <dbReference type="SAM" id="Coils"/>
    </source>
</evidence>
<evidence type="ECO:0000256" key="5">
    <source>
        <dbReference type="ARBA" id="ARBA00023242"/>
    </source>
</evidence>
<reference evidence="7" key="1">
    <citation type="submission" date="2018-11" db="EMBL/GenBank/DDBJ databases">
        <title>Henneguya salminicola genome and transcriptome.</title>
        <authorList>
            <person name="Yahalomi D."/>
            <person name="Atkinson S.D."/>
            <person name="Neuhof M."/>
            <person name="Chang E.S."/>
            <person name="Philippe H."/>
            <person name="Cartwright P."/>
            <person name="Bartholomew J.L."/>
            <person name="Huchon D."/>
        </authorList>
    </citation>
    <scope>NUCLEOTIDE SEQUENCE</scope>
    <source>
        <strain evidence="7">Hz1</strain>
        <tissue evidence="7">Whole</tissue>
    </source>
</reference>
<dbReference type="GO" id="GO:0000381">
    <property type="term" value="P:regulation of alternative mRNA splicing, via spliceosome"/>
    <property type="evidence" value="ECO:0007669"/>
    <property type="project" value="InterPro"/>
</dbReference>
<keyword evidence="3" id="KW-0507">mRNA processing</keyword>
<evidence type="ECO:0000256" key="1">
    <source>
        <dbReference type="ARBA" id="ARBA00004123"/>
    </source>
</evidence>
<keyword evidence="5" id="KW-0539">Nucleus</keyword>